<evidence type="ECO:0008006" key="4">
    <source>
        <dbReference type="Google" id="ProtNLM"/>
    </source>
</evidence>
<organism evidence="2 3">
    <name type="scientific">Conidiobolus coronatus (strain ATCC 28846 / CBS 209.66 / NRRL 28638)</name>
    <name type="common">Delacroixia coronata</name>
    <dbReference type="NCBI Taxonomy" id="796925"/>
    <lineage>
        <taxon>Eukaryota</taxon>
        <taxon>Fungi</taxon>
        <taxon>Fungi incertae sedis</taxon>
        <taxon>Zoopagomycota</taxon>
        <taxon>Entomophthoromycotina</taxon>
        <taxon>Entomophthoromycetes</taxon>
        <taxon>Entomophthorales</taxon>
        <taxon>Ancylistaceae</taxon>
        <taxon>Conidiobolus</taxon>
    </lineage>
</organism>
<gene>
    <name evidence="2" type="ORF">CONCODRAFT_12519</name>
</gene>
<sequence length="190" mass="21916">MAYFLIILPPSILFGYSFVIGDANPGVSYLYCSPYLKPSELTSIMTIVIPLLYLVPCWITTFCYFEVGRRANKNLNIMKQDAINNNNQILLKSIKLQKRKLIIQLIMVFILFNVDFMLAYIGWILRFAIGFKRTPIFDACAFEAIISSFMVNPIITITFQPELNYELNLIIVKSRARLAKFIYSLISTRN</sequence>
<dbReference type="Proteomes" id="UP000070444">
    <property type="component" value="Unassembled WGS sequence"/>
</dbReference>
<feature type="transmembrane region" description="Helical" evidence="1">
    <location>
        <begin position="43"/>
        <end position="65"/>
    </location>
</feature>
<keyword evidence="1" id="KW-0472">Membrane</keyword>
<evidence type="ECO:0000313" key="3">
    <source>
        <dbReference type="Proteomes" id="UP000070444"/>
    </source>
</evidence>
<keyword evidence="1" id="KW-0812">Transmembrane</keyword>
<protein>
    <recommendedName>
        <fullName evidence="4">G-protein coupled receptors family 1 profile domain-containing protein</fullName>
    </recommendedName>
</protein>
<dbReference type="OrthoDB" id="10053194at2759"/>
<accession>A0A137NSU7</accession>
<dbReference type="AlphaFoldDB" id="A0A137NSU7"/>
<dbReference type="EMBL" id="KQ964815">
    <property type="protein sequence ID" value="KXN65798.1"/>
    <property type="molecule type" value="Genomic_DNA"/>
</dbReference>
<dbReference type="SUPFAM" id="SSF81321">
    <property type="entry name" value="Family A G protein-coupled receptor-like"/>
    <property type="match status" value="1"/>
</dbReference>
<dbReference type="Gene3D" id="1.20.1070.10">
    <property type="entry name" value="Rhodopsin 7-helix transmembrane proteins"/>
    <property type="match status" value="1"/>
</dbReference>
<name>A0A137NSU7_CONC2</name>
<feature type="transmembrane region" description="Helical" evidence="1">
    <location>
        <begin position="101"/>
        <end position="125"/>
    </location>
</feature>
<keyword evidence="1" id="KW-1133">Transmembrane helix</keyword>
<reference evidence="2 3" key="1">
    <citation type="journal article" date="2015" name="Genome Biol. Evol.">
        <title>Phylogenomic analyses indicate that early fungi evolved digesting cell walls of algal ancestors of land plants.</title>
        <authorList>
            <person name="Chang Y."/>
            <person name="Wang S."/>
            <person name="Sekimoto S."/>
            <person name="Aerts A.L."/>
            <person name="Choi C."/>
            <person name="Clum A."/>
            <person name="LaButti K.M."/>
            <person name="Lindquist E.A."/>
            <person name="Yee Ngan C."/>
            <person name="Ohm R.A."/>
            <person name="Salamov A.A."/>
            <person name="Grigoriev I.V."/>
            <person name="Spatafora J.W."/>
            <person name="Berbee M.L."/>
        </authorList>
    </citation>
    <scope>NUCLEOTIDE SEQUENCE [LARGE SCALE GENOMIC DNA]</scope>
    <source>
        <strain evidence="2 3">NRRL 28638</strain>
    </source>
</reference>
<evidence type="ECO:0000313" key="2">
    <source>
        <dbReference type="EMBL" id="KXN65798.1"/>
    </source>
</evidence>
<evidence type="ECO:0000256" key="1">
    <source>
        <dbReference type="SAM" id="Phobius"/>
    </source>
</evidence>
<proteinExistence type="predicted"/>
<keyword evidence="3" id="KW-1185">Reference proteome</keyword>